<evidence type="ECO:0000256" key="7">
    <source>
        <dbReference type="ARBA" id="ARBA00049130"/>
    </source>
</evidence>
<dbReference type="InterPro" id="IPR036291">
    <property type="entry name" value="NAD(P)-bd_dom_sf"/>
</dbReference>
<dbReference type="GO" id="GO:0016628">
    <property type="term" value="F:oxidoreductase activity, acting on the CH-CH group of donors, NAD or NADP as acceptor"/>
    <property type="evidence" value="ECO:0007669"/>
    <property type="project" value="InterPro"/>
</dbReference>
<keyword evidence="11" id="KW-1185">Reference proteome</keyword>
<dbReference type="SMART" id="SM00984">
    <property type="entry name" value="UDPG_MGDP_dh_C"/>
    <property type="match status" value="1"/>
</dbReference>
<evidence type="ECO:0000256" key="3">
    <source>
        <dbReference type="ARBA" id="ARBA00016796"/>
    </source>
</evidence>
<dbReference type="Gene3D" id="3.40.50.720">
    <property type="entry name" value="NAD(P)-binding Rossmann-like Domain"/>
    <property type="match status" value="2"/>
</dbReference>
<dbReference type="InterPro" id="IPR028359">
    <property type="entry name" value="UDP_ManNAc/GlcNAc_DH"/>
</dbReference>
<evidence type="ECO:0000256" key="6">
    <source>
        <dbReference type="ARBA" id="ARBA00030172"/>
    </source>
</evidence>
<sequence length="414" mass="44387">MSVCVVGLGYVGLPTALLFAQHHEVVGVDIDESRVDALNQGTLPFEEPGLPELFEEVRENFSAAVAPTEDADVYVIVTPTPLDQTVDVADLTAVRAAAEAIGDVLSPDDLVVLESTVPPGTTERLVVPSLELGGLSREQFDVAHCPERAIPGRTLDEVVGNDRVVGGLDVDAALRARELYADVVEGTIRTTDATTAEFVKLMENTHRDVNIALANEFAKIAEEIGVNVHDAIPLANEHPRVDVLSPGPGVGGHCITIDPRFLAQRTDSDRLISVARDVNDSMAAHVLGLVTDRLRGDHHATITVLGAAYKADVGDTRETPALPFVKLAENAGYEVRVHDPHVSEFAVEPTELDAAVLESDCLVVLTGHEAFADVDPERMAELMDGRDVVDARATLDRESWESAGFDVRVLGDGR</sequence>
<dbReference type="Pfam" id="PF03721">
    <property type="entry name" value="UDPG_MGDP_dh_N"/>
    <property type="match status" value="1"/>
</dbReference>
<dbReference type="InterPro" id="IPR008927">
    <property type="entry name" value="6-PGluconate_DH-like_C_sf"/>
</dbReference>
<dbReference type="SUPFAM" id="SSF51735">
    <property type="entry name" value="NAD(P)-binding Rossmann-fold domains"/>
    <property type="match status" value="1"/>
</dbReference>
<evidence type="ECO:0000256" key="2">
    <source>
        <dbReference type="ARBA" id="ARBA00012935"/>
    </source>
</evidence>
<evidence type="ECO:0000256" key="4">
    <source>
        <dbReference type="ARBA" id="ARBA00023002"/>
    </source>
</evidence>
<dbReference type="EC" id="1.1.1.336" evidence="2"/>
<gene>
    <name evidence="10" type="ORF">AUR64_16640</name>
</gene>
<dbReference type="PIRSF" id="PIRSF000124">
    <property type="entry name" value="UDPglc_GDPman_dh"/>
    <property type="match status" value="1"/>
</dbReference>
<dbReference type="InterPro" id="IPR036220">
    <property type="entry name" value="UDP-Glc/GDP-Man_DH_C_sf"/>
</dbReference>
<dbReference type="PIRSF" id="PIRSF500136">
    <property type="entry name" value="UDP_ManNAc_DH"/>
    <property type="match status" value="1"/>
</dbReference>
<evidence type="ECO:0000313" key="10">
    <source>
        <dbReference type="EMBL" id="KTG09405.1"/>
    </source>
</evidence>
<reference evidence="10 11" key="1">
    <citation type="submission" date="2015-12" db="EMBL/GenBank/DDBJ databases">
        <title>Haloprofundus marisrubri gen. nov., sp. nov., an extremely halophilic archaeon isolated from the Discovery deep brine-seawater interface in the Red Sea.</title>
        <authorList>
            <person name="Zhang G."/>
            <person name="Stingl U."/>
            <person name="Rashid M."/>
        </authorList>
    </citation>
    <scope>NUCLEOTIDE SEQUENCE [LARGE SCALE GENOMIC DNA]</scope>
    <source>
        <strain evidence="10 11">SB9</strain>
    </source>
</reference>
<evidence type="ECO:0000256" key="5">
    <source>
        <dbReference type="ARBA" id="ARBA00023027"/>
    </source>
</evidence>
<evidence type="ECO:0000256" key="8">
    <source>
        <dbReference type="PIRNR" id="PIRNR000124"/>
    </source>
</evidence>
<feature type="domain" description="UDP-glucose/GDP-mannose dehydrogenase C-terminal" evidence="9">
    <location>
        <begin position="303"/>
        <end position="397"/>
    </location>
</feature>
<organism evidence="10 11">
    <name type="scientific">Haloprofundus marisrubri</name>
    <dbReference type="NCBI Taxonomy" id="1514971"/>
    <lineage>
        <taxon>Archaea</taxon>
        <taxon>Methanobacteriati</taxon>
        <taxon>Methanobacteriota</taxon>
        <taxon>Stenosarchaea group</taxon>
        <taxon>Halobacteria</taxon>
        <taxon>Halobacteriales</taxon>
        <taxon>Haloferacaceae</taxon>
        <taxon>Haloprofundus</taxon>
    </lineage>
</organism>
<dbReference type="PANTHER" id="PTHR43491">
    <property type="entry name" value="UDP-N-ACETYL-D-MANNOSAMINE DEHYDROGENASE"/>
    <property type="match status" value="1"/>
</dbReference>
<dbReference type="PANTHER" id="PTHR43491:SF2">
    <property type="entry name" value="UDP-N-ACETYL-D-MANNOSAMINE DEHYDROGENASE"/>
    <property type="match status" value="1"/>
</dbReference>
<keyword evidence="4" id="KW-0560">Oxidoreductase</keyword>
<proteinExistence type="inferred from homology"/>
<accession>A0A0W1R7P6</accession>
<dbReference type="EMBL" id="LOPU01000029">
    <property type="protein sequence ID" value="KTG09405.1"/>
    <property type="molecule type" value="Genomic_DNA"/>
</dbReference>
<dbReference type="InterPro" id="IPR001732">
    <property type="entry name" value="UDP-Glc/GDP-Man_DH_N"/>
</dbReference>
<dbReference type="InterPro" id="IPR014027">
    <property type="entry name" value="UDP-Glc/GDP-Man_DH_C"/>
</dbReference>
<dbReference type="GO" id="GO:0089714">
    <property type="term" value="F:UDP-N-acetyl-D-mannosamine dehydrogenase activity"/>
    <property type="evidence" value="ECO:0007669"/>
    <property type="project" value="UniProtKB-EC"/>
</dbReference>
<dbReference type="NCBIfam" id="TIGR03026">
    <property type="entry name" value="NDP-sugDHase"/>
    <property type="match status" value="1"/>
</dbReference>
<dbReference type="InterPro" id="IPR017476">
    <property type="entry name" value="UDP-Glc/GDP-Man"/>
</dbReference>
<keyword evidence="5" id="KW-0520">NAD</keyword>
<evidence type="ECO:0000259" key="9">
    <source>
        <dbReference type="SMART" id="SM00984"/>
    </source>
</evidence>
<dbReference type="OrthoDB" id="372050at2157"/>
<comment type="catalytic activity">
    <reaction evidence="7">
        <text>UDP-N-acetyl-alpha-D-mannosamine + 2 NAD(+) + H2O = UDP-N-acetyl-alpha-D-mannosaminouronate + 2 NADH + 3 H(+)</text>
        <dbReference type="Rhea" id="RHEA:25780"/>
        <dbReference type="ChEBI" id="CHEBI:15377"/>
        <dbReference type="ChEBI" id="CHEBI:15378"/>
        <dbReference type="ChEBI" id="CHEBI:57540"/>
        <dbReference type="ChEBI" id="CHEBI:57945"/>
        <dbReference type="ChEBI" id="CHEBI:68623"/>
        <dbReference type="ChEBI" id="CHEBI:70731"/>
        <dbReference type="EC" id="1.1.1.336"/>
    </reaction>
</comment>
<dbReference type="Pfam" id="PF03720">
    <property type="entry name" value="UDPG_MGDP_dh_C"/>
    <property type="match status" value="1"/>
</dbReference>
<dbReference type="GO" id="GO:0051287">
    <property type="term" value="F:NAD binding"/>
    <property type="evidence" value="ECO:0007669"/>
    <property type="project" value="InterPro"/>
</dbReference>
<dbReference type="Proteomes" id="UP000054387">
    <property type="component" value="Unassembled WGS sequence"/>
</dbReference>
<comment type="caution">
    <text evidence="10">The sequence shown here is derived from an EMBL/GenBank/DDBJ whole genome shotgun (WGS) entry which is preliminary data.</text>
</comment>
<dbReference type="RefSeq" id="WP_058582557.1">
    <property type="nucleotide sequence ID" value="NZ_LOPU01000029.1"/>
</dbReference>
<dbReference type="STRING" id="1514971.AUR64_16640"/>
<dbReference type="AlphaFoldDB" id="A0A0W1R7P6"/>
<dbReference type="InterPro" id="IPR014026">
    <property type="entry name" value="UDP-Glc/GDP-Man_DH_dimer"/>
</dbReference>
<comment type="similarity">
    <text evidence="1 8">Belongs to the UDP-glucose/GDP-mannose dehydrogenase family.</text>
</comment>
<dbReference type="SUPFAM" id="SSF48179">
    <property type="entry name" value="6-phosphogluconate dehydrogenase C-terminal domain-like"/>
    <property type="match status" value="1"/>
</dbReference>
<dbReference type="Pfam" id="PF00984">
    <property type="entry name" value="UDPG_MGDP_dh"/>
    <property type="match status" value="1"/>
</dbReference>
<protein>
    <recommendedName>
        <fullName evidence="3">UDP-N-acetyl-D-mannosamine dehydrogenase</fullName>
        <ecNumber evidence="2">1.1.1.336</ecNumber>
    </recommendedName>
    <alternativeName>
        <fullName evidence="6">UDP-ManNAc 6-dehydrogenase</fullName>
    </alternativeName>
</protein>
<dbReference type="GO" id="GO:0000271">
    <property type="term" value="P:polysaccharide biosynthetic process"/>
    <property type="evidence" value="ECO:0007669"/>
    <property type="project" value="InterPro"/>
</dbReference>
<evidence type="ECO:0000256" key="1">
    <source>
        <dbReference type="ARBA" id="ARBA00006601"/>
    </source>
</evidence>
<evidence type="ECO:0000313" key="11">
    <source>
        <dbReference type="Proteomes" id="UP000054387"/>
    </source>
</evidence>
<name>A0A0W1R7P6_9EURY</name>
<dbReference type="SUPFAM" id="SSF52413">
    <property type="entry name" value="UDP-glucose/GDP-mannose dehydrogenase C-terminal domain"/>
    <property type="match status" value="1"/>
</dbReference>